<organism evidence="4 5">
    <name type="scientific">Aristolochia fimbriata</name>
    <name type="common">White veined hardy Dutchman's pipe vine</name>
    <dbReference type="NCBI Taxonomy" id="158543"/>
    <lineage>
        <taxon>Eukaryota</taxon>
        <taxon>Viridiplantae</taxon>
        <taxon>Streptophyta</taxon>
        <taxon>Embryophyta</taxon>
        <taxon>Tracheophyta</taxon>
        <taxon>Spermatophyta</taxon>
        <taxon>Magnoliopsida</taxon>
        <taxon>Magnoliidae</taxon>
        <taxon>Piperales</taxon>
        <taxon>Aristolochiaceae</taxon>
        <taxon>Aristolochia</taxon>
    </lineage>
</organism>
<name>A0AAV7EVT5_ARIFI</name>
<dbReference type="GO" id="GO:0016887">
    <property type="term" value="F:ATP hydrolysis activity"/>
    <property type="evidence" value="ECO:0007669"/>
    <property type="project" value="InterPro"/>
</dbReference>
<dbReference type="PROSITE" id="PS50893">
    <property type="entry name" value="ABC_TRANSPORTER_2"/>
    <property type="match status" value="1"/>
</dbReference>
<dbReference type="SMART" id="SM00382">
    <property type="entry name" value="AAA"/>
    <property type="match status" value="1"/>
</dbReference>
<sequence>MAHTLHVLTSASPVPCSRSPPLKHRPFTVFSSTHLRRSIPPLTRRSLSLNASLAVESPSISGSGEAEPLKPLLEVKDLTAVVAESKEELLHGVNLTIYEGEVHAVMGKNGSGKSTFSKVLVGHPDYEVTGGSVIFKGQNLLDMEPDERSHTGLFMSFQSPVAIPGVSNSDFLLMAYNARQAKLGLPELDPIKFYSYIQPKLAALNMDPLFLNRNVNEGFSGGERKRNEILQLSVLEADLAVLDEIDSGLDVDALQDVAKAVNSLLTPKRSILMITHYRRLLDYITPTYIHIMEDGRIVKTGDVSIAQLLEEGGYKALSSTS</sequence>
<dbReference type="CDD" id="cd03217">
    <property type="entry name" value="ABC_FeS_Assembly"/>
    <property type="match status" value="1"/>
</dbReference>
<dbReference type="PROSITE" id="PS00211">
    <property type="entry name" value="ABC_TRANSPORTER_1"/>
    <property type="match status" value="1"/>
</dbReference>
<evidence type="ECO:0000313" key="5">
    <source>
        <dbReference type="Proteomes" id="UP000825729"/>
    </source>
</evidence>
<reference evidence="4 5" key="1">
    <citation type="submission" date="2021-07" db="EMBL/GenBank/DDBJ databases">
        <title>The Aristolochia fimbriata genome: insights into angiosperm evolution, floral development and chemical biosynthesis.</title>
        <authorList>
            <person name="Jiao Y."/>
        </authorList>
    </citation>
    <scope>NUCLEOTIDE SEQUENCE [LARGE SCALE GENOMIC DNA]</scope>
    <source>
        <strain evidence="4">IBCAS-2021</strain>
        <tissue evidence="4">Leaf</tissue>
    </source>
</reference>
<accession>A0AAV7EVT5</accession>
<dbReference type="InterPro" id="IPR027417">
    <property type="entry name" value="P-loop_NTPase"/>
</dbReference>
<keyword evidence="1" id="KW-0547">Nucleotide-binding</keyword>
<dbReference type="Proteomes" id="UP000825729">
    <property type="component" value="Unassembled WGS sequence"/>
</dbReference>
<proteinExistence type="predicted"/>
<dbReference type="PANTHER" id="PTHR43204:SF1">
    <property type="entry name" value="ABC TRANSPORTER I FAMILY MEMBER 6, CHLOROPLASTIC"/>
    <property type="match status" value="1"/>
</dbReference>
<keyword evidence="5" id="KW-1185">Reference proteome</keyword>
<dbReference type="AlphaFoldDB" id="A0AAV7EVT5"/>
<gene>
    <name evidence="4" type="ORF">H6P81_005520</name>
</gene>
<protein>
    <recommendedName>
        <fullName evidence="3">ABC transporter domain-containing protein</fullName>
    </recommendedName>
</protein>
<dbReference type="InterPro" id="IPR003439">
    <property type="entry name" value="ABC_transporter-like_ATP-bd"/>
</dbReference>
<dbReference type="InterPro" id="IPR010230">
    <property type="entry name" value="FeS-cluster_ATPase_SufC"/>
</dbReference>
<dbReference type="InterPro" id="IPR003593">
    <property type="entry name" value="AAA+_ATPase"/>
</dbReference>
<dbReference type="EMBL" id="JAINDJ010000003">
    <property type="protein sequence ID" value="KAG9452616.1"/>
    <property type="molecule type" value="Genomic_DNA"/>
</dbReference>
<evidence type="ECO:0000259" key="3">
    <source>
        <dbReference type="PROSITE" id="PS50893"/>
    </source>
</evidence>
<comment type="caution">
    <text evidence="4">The sequence shown here is derived from an EMBL/GenBank/DDBJ whole genome shotgun (WGS) entry which is preliminary data.</text>
</comment>
<dbReference type="GO" id="GO:0005524">
    <property type="term" value="F:ATP binding"/>
    <property type="evidence" value="ECO:0007669"/>
    <property type="project" value="UniProtKB-KW"/>
</dbReference>
<keyword evidence="2" id="KW-0067">ATP-binding</keyword>
<dbReference type="SUPFAM" id="SSF52540">
    <property type="entry name" value="P-loop containing nucleoside triphosphate hydrolases"/>
    <property type="match status" value="1"/>
</dbReference>
<evidence type="ECO:0000256" key="1">
    <source>
        <dbReference type="ARBA" id="ARBA00022741"/>
    </source>
</evidence>
<feature type="domain" description="ABC transporter" evidence="3">
    <location>
        <begin position="73"/>
        <end position="319"/>
    </location>
</feature>
<dbReference type="InterPro" id="IPR017871">
    <property type="entry name" value="ABC_transporter-like_CS"/>
</dbReference>
<evidence type="ECO:0000313" key="4">
    <source>
        <dbReference type="EMBL" id="KAG9452616.1"/>
    </source>
</evidence>
<evidence type="ECO:0000256" key="2">
    <source>
        <dbReference type="ARBA" id="ARBA00022840"/>
    </source>
</evidence>
<dbReference type="NCBIfam" id="TIGR01978">
    <property type="entry name" value="sufC"/>
    <property type="match status" value="1"/>
</dbReference>
<dbReference type="PANTHER" id="PTHR43204">
    <property type="entry name" value="ABC TRANSPORTER I FAMILY MEMBER 6, CHLOROPLASTIC"/>
    <property type="match status" value="1"/>
</dbReference>
<dbReference type="Gene3D" id="3.40.50.300">
    <property type="entry name" value="P-loop containing nucleotide triphosphate hydrolases"/>
    <property type="match status" value="1"/>
</dbReference>
<dbReference type="Pfam" id="PF00005">
    <property type="entry name" value="ABC_tran"/>
    <property type="match status" value="1"/>
</dbReference>